<dbReference type="NCBIfam" id="TIGR01512">
    <property type="entry name" value="ATPase-IB2_Cd"/>
    <property type="match status" value="1"/>
</dbReference>
<comment type="similarity">
    <text evidence="2 9">Belongs to the cation transport ATPase (P-type) (TC 3.A.3) family. Type IB subfamily.</text>
</comment>
<dbReference type="GO" id="GO:0005524">
    <property type="term" value="F:ATP binding"/>
    <property type="evidence" value="ECO:0007669"/>
    <property type="project" value="UniProtKB-UniRule"/>
</dbReference>
<comment type="catalytic activity">
    <reaction evidence="8">
        <text>Cd(2+)(in) + ATP + H2O = Cd(2+)(out) + ADP + phosphate + H(+)</text>
        <dbReference type="Rhea" id="RHEA:12132"/>
        <dbReference type="ChEBI" id="CHEBI:15377"/>
        <dbReference type="ChEBI" id="CHEBI:15378"/>
        <dbReference type="ChEBI" id="CHEBI:30616"/>
        <dbReference type="ChEBI" id="CHEBI:43474"/>
        <dbReference type="ChEBI" id="CHEBI:48775"/>
        <dbReference type="ChEBI" id="CHEBI:456216"/>
        <dbReference type="EC" id="7.2.2.21"/>
    </reaction>
</comment>
<dbReference type="Gene3D" id="3.40.1110.10">
    <property type="entry name" value="Calcium-transporting ATPase, cytoplasmic domain N"/>
    <property type="match status" value="1"/>
</dbReference>
<evidence type="ECO:0000256" key="4">
    <source>
        <dbReference type="ARBA" id="ARBA00022692"/>
    </source>
</evidence>
<evidence type="ECO:0000256" key="5">
    <source>
        <dbReference type="ARBA" id="ARBA00022989"/>
    </source>
</evidence>
<feature type="transmembrane region" description="Helical" evidence="9">
    <location>
        <begin position="35"/>
        <end position="56"/>
    </location>
</feature>
<keyword evidence="4 9" id="KW-0812">Transmembrane</keyword>
<feature type="domain" description="P-type ATPase A" evidence="10">
    <location>
        <begin position="120"/>
        <end position="217"/>
    </location>
</feature>
<evidence type="ECO:0000256" key="7">
    <source>
        <dbReference type="ARBA" id="ARBA00039103"/>
    </source>
</evidence>
<dbReference type="GO" id="GO:0008551">
    <property type="term" value="F:P-type cadmium transporter activity"/>
    <property type="evidence" value="ECO:0007669"/>
    <property type="project" value="UniProtKB-EC"/>
</dbReference>
<evidence type="ECO:0000259" key="10">
    <source>
        <dbReference type="Pfam" id="PF00122"/>
    </source>
</evidence>
<feature type="transmembrane region" description="Helical" evidence="9">
    <location>
        <begin position="12"/>
        <end position="29"/>
    </location>
</feature>
<comment type="subcellular location">
    <subcellularLocation>
        <location evidence="9">Cell membrane</location>
    </subcellularLocation>
    <subcellularLocation>
        <location evidence="1">Membrane</location>
        <topology evidence="1">Multi-pass membrane protein</topology>
    </subcellularLocation>
</comment>
<dbReference type="NCBIfam" id="TIGR01494">
    <property type="entry name" value="ATPase_P-type"/>
    <property type="match status" value="1"/>
</dbReference>
<feature type="transmembrane region" description="Helical" evidence="9">
    <location>
        <begin position="237"/>
        <end position="257"/>
    </location>
</feature>
<protein>
    <recommendedName>
        <fullName evidence="7">Cd(2+)-exporting ATPase</fullName>
        <ecNumber evidence="7">7.2.2.21</ecNumber>
    </recommendedName>
</protein>
<dbReference type="SUPFAM" id="SSF81665">
    <property type="entry name" value="Calcium ATPase, transmembrane domain M"/>
    <property type="match status" value="1"/>
</dbReference>
<dbReference type="EC" id="7.2.2.21" evidence="7"/>
<dbReference type="RefSeq" id="WP_101879579.1">
    <property type="nucleotide sequence ID" value="NZ_JADNGF010000003.1"/>
</dbReference>
<dbReference type="Gene3D" id="2.70.150.10">
    <property type="entry name" value="Calcium-transporting ATPase, cytoplasmic transduction domain A"/>
    <property type="match status" value="1"/>
</dbReference>
<evidence type="ECO:0000256" key="9">
    <source>
        <dbReference type="RuleBase" id="RU362081"/>
    </source>
</evidence>
<dbReference type="Gene3D" id="3.40.50.1000">
    <property type="entry name" value="HAD superfamily/HAD-like"/>
    <property type="match status" value="1"/>
</dbReference>
<evidence type="ECO:0000313" key="12">
    <source>
        <dbReference type="Proteomes" id="UP000234849"/>
    </source>
</evidence>
<keyword evidence="9" id="KW-0547">Nucleotide-binding</keyword>
<dbReference type="PANTHER" id="PTHR48085:SF5">
    <property type="entry name" value="CADMIUM_ZINC-TRANSPORTING ATPASE HMA4-RELATED"/>
    <property type="match status" value="1"/>
</dbReference>
<dbReference type="GO" id="GO:0046872">
    <property type="term" value="F:metal ion binding"/>
    <property type="evidence" value="ECO:0007669"/>
    <property type="project" value="UniProtKB-KW"/>
</dbReference>
<feature type="transmembrane region" description="Helical" evidence="9">
    <location>
        <begin position="572"/>
        <end position="591"/>
    </location>
</feature>
<dbReference type="AlphaFoldDB" id="A0A2N5NIN3"/>
<dbReference type="PRINTS" id="PR00119">
    <property type="entry name" value="CATATPASE"/>
</dbReference>
<sequence>MKKEVKRRAIECAAAAVLYIVAIVGSSYAELEREMRLLIFLLPYLIMVFATVRLLWNNLKKRKLFDENLLILLATAGAFAVHRYSEAVGAMLFFQIGKLLELISMSRTRKSIEKFMDIRPQYANLKISGGEMQVPPEDLNPRQVIIIKPGERIPVDAIVTQGSSTLDTKALTGESEPRHVKIGSHIYSGSINLSGVLEARVLKVSADSTASRIIDMISNADNRRAQTENFAEKFTRYYTPLVTLFGILVMILPPMMFEGAQQGAWIYRGLIVLVAACPCGLLVSVPLAFLGGIGAASRQGVLIKGSNFLEALSKAETFVFDKTGTLTEGVFRVKEVCPKSMTPEELLELTAYGEAYSSHPISGSLREAYGRPIDKARIGAVREFPGFGLEAVVDGKQLEIGNSKFMNQQGYFYQRVADIGTAVHVAVDGEYAGYILITDVVRKEAGRLLKWLKKQQIEAVMITGDNERVAEDVARQLKLDYVYAGLMPEEKVEQVREFMESHMEDEKLAFVGDGINDAPVLAHADIGIAMGGLGSDAALEAADIILMEDDLSRIVNAIRISRGTIRAVKQNLIFAIGMKVLLLVLASFGYVTMKNAILADMAVMMINLLNSFWVLKYPE</sequence>
<dbReference type="EMBL" id="NIHM01000008">
    <property type="protein sequence ID" value="PLT55531.1"/>
    <property type="molecule type" value="Genomic_DNA"/>
</dbReference>
<dbReference type="InterPro" id="IPR023299">
    <property type="entry name" value="ATPase_P-typ_cyto_dom_N"/>
</dbReference>
<dbReference type="Pfam" id="PF00122">
    <property type="entry name" value="E1-E2_ATPase"/>
    <property type="match status" value="1"/>
</dbReference>
<gene>
    <name evidence="11" type="primary">cadA</name>
    <name evidence="11" type="ORF">CDL18_07345</name>
</gene>
<dbReference type="InterPro" id="IPR008250">
    <property type="entry name" value="ATPase_P-typ_transduc_dom_A_sf"/>
</dbReference>
<evidence type="ECO:0000313" key="11">
    <source>
        <dbReference type="EMBL" id="PLT55531.1"/>
    </source>
</evidence>
<dbReference type="InterPro" id="IPR036412">
    <property type="entry name" value="HAD-like_sf"/>
</dbReference>
<keyword evidence="9" id="KW-1003">Cell membrane</keyword>
<comment type="caution">
    <text evidence="11">The sequence shown here is derived from an EMBL/GenBank/DDBJ whole genome shotgun (WGS) entry which is preliminary data.</text>
</comment>
<dbReference type="Proteomes" id="UP000234849">
    <property type="component" value="Unassembled WGS sequence"/>
</dbReference>
<dbReference type="InterPro" id="IPR027256">
    <property type="entry name" value="P-typ_ATPase_IB"/>
</dbReference>
<dbReference type="GO" id="GO:0016887">
    <property type="term" value="F:ATP hydrolysis activity"/>
    <property type="evidence" value="ECO:0007669"/>
    <property type="project" value="InterPro"/>
</dbReference>
<dbReference type="SUPFAM" id="SSF56784">
    <property type="entry name" value="HAD-like"/>
    <property type="match status" value="1"/>
</dbReference>
<dbReference type="InterPro" id="IPR018303">
    <property type="entry name" value="ATPase_P-typ_P_site"/>
</dbReference>
<dbReference type="InterPro" id="IPR023298">
    <property type="entry name" value="ATPase_P-typ_TM_dom_sf"/>
</dbReference>
<keyword evidence="3" id="KW-0104">Cadmium</keyword>
<evidence type="ECO:0000256" key="8">
    <source>
        <dbReference type="ARBA" id="ARBA00049338"/>
    </source>
</evidence>
<accession>A0A2N5NIN3</accession>
<dbReference type="Pfam" id="PF00702">
    <property type="entry name" value="Hydrolase"/>
    <property type="match status" value="1"/>
</dbReference>
<evidence type="ECO:0000256" key="1">
    <source>
        <dbReference type="ARBA" id="ARBA00004141"/>
    </source>
</evidence>
<keyword evidence="9" id="KW-0479">Metal-binding</keyword>
<feature type="transmembrane region" description="Helical" evidence="9">
    <location>
        <begin position="269"/>
        <end position="290"/>
    </location>
</feature>
<dbReference type="PANTHER" id="PTHR48085">
    <property type="entry name" value="CADMIUM/ZINC-TRANSPORTING ATPASE HMA2-RELATED"/>
    <property type="match status" value="1"/>
</dbReference>
<dbReference type="InterPro" id="IPR001757">
    <property type="entry name" value="P_typ_ATPase"/>
</dbReference>
<dbReference type="InterPro" id="IPR051014">
    <property type="entry name" value="Cation_Transport_ATPase_IB"/>
</dbReference>
<reference evidence="11 12" key="1">
    <citation type="journal article" date="2017" name="Genome Med.">
        <title>A novel Ruminococcus gnavus clade enriched in inflammatory bowel disease patients.</title>
        <authorList>
            <person name="Hall A.B."/>
            <person name="Yassour M."/>
            <person name="Sauk J."/>
            <person name="Garner A."/>
            <person name="Jiang X."/>
            <person name="Arthur T."/>
            <person name="Lagoudas G.K."/>
            <person name="Vatanen T."/>
            <person name="Fornelos N."/>
            <person name="Wilson R."/>
            <person name="Bertha M."/>
            <person name="Cohen M."/>
            <person name="Garber J."/>
            <person name="Khalili H."/>
            <person name="Gevers D."/>
            <person name="Ananthakrishnan A.N."/>
            <person name="Kugathasan S."/>
            <person name="Lander E.S."/>
            <person name="Blainey P."/>
            <person name="Vlamakis H."/>
            <person name="Xavier R.J."/>
            <person name="Huttenhower C."/>
        </authorList>
    </citation>
    <scope>NUCLEOTIDE SEQUENCE [LARGE SCALE GENOMIC DNA]</scope>
    <source>
        <strain evidence="11 12">RJX1118</strain>
    </source>
</reference>
<dbReference type="PRINTS" id="PR00941">
    <property type="entry name" value="CDATPASE"/>
</dbReference>
<proteinExistence type="inferred from homology"/>
<evidence type="ECO:0000256" key="6">
    <source>
        <dbReference type="ARBA" id="ARBA00023136"/>
    </source>
</evidence>
<feature type="transmembrane region" description="Helical" evidence="9">
    <location>
        <begin position="597"/>
        <end position="615"/>
    </location>
</feature>
<evidence type="ECO:0000256" key="2">
    <source>
        <dbReference type="ARBA" id="ARBA00006024"/>
    </source>
</evidence>
<dbReference type="InterPro" id="IPR059000">
    <property type="entry name" value="ATPase_P-type_domA"/>
</dbReference>
<organism evidence="11 12">
    <name type="scientific">Mediterraneibacter gnavus</name>
    <name type="common">Ruminococcus gnavus</name>
    <dbReference type="NCBI Taxonomy" id="33038"/>
    <lineage>
        <taxon>Bacteria</taxon>
        <taxon>Bacillati</taxon>
        <taxon>Bacillota</taxon>
        <taxon>Clostridia</taxon>
        <taxon>Lachnospirales</taxon>
        <taxon>Lachnospiraceae</taxon>
        <taxon>Mediterraneibacter</taxon>
    </lineage>
</organism>
<keyword evidence="5 9" id="KW-1133">Transmembrane helix</keyword>
<evidence type="ECO:0000256" key="3">
    <source>
        <dbReference type="ARBA" id="ARBA00022539"/>
    </source>
</evidence>
<dbReference type="SUPFAM" id="SSF81653">
    <property type="entry name" value="Calcium ATPase, transduction domain A"/>
    <property type="match status" value="1"/>
</dbReference>
<keyword evidence="9" id="KW-0067">ATP-binding</keyword>
<dbReference type="PROSITE" id="PS00154">
    <property type="entry name" value="ATPASE_E1_E2"/>
    <property type="match status" value="1"/>
</dbReference>
<dbReference type="NCBIfam" id="TIGR01525">
    <property type="entry name" value="ATPase-IB_hvy"/>
    <property type="match status" value="1"/>
</dbReference>
<keyword evidence="6 9" id="KW-0472">Membrane</keyword>
<name>A0A2N5NIN3_MEDGN</name>
<dbReference type="GO" id="GO:0005886">
    <property type="term" value="C:plasma membrane"/>
    <property type="evidence" value="ECO:0007669"/>
    <property type="project" value="UniProtKB-SubCell"/>
</dbReference>
<dbReference type="InterPro" id="IPR023214">
    <property type="entry name" value="HAD_sf"/>
</dbReference>